<protein>
    <submittedName>
        <fullName evidence="1">Uncharacterized protein</fullName>
    </submittedName>
</protein>
<organism evidence="1 2">
    <name type="scientific">Methylobacterium symbioticum</name>
    <dbReference type="NCBI Taxonomy" id="2584084"/>
    <lineage>
        <taxon>Bacteria</taxon>
        <taxon>Pseudomonadati</taxon>
        <taxon>Pseudomonadota</taxon>
        <taxon>Alphaproteobacteria</taxon>
        <taxon>Hyphomicrobiales</taxon>
        <taxon>Methylobacteriaceae</taxon>
        <taxon>Methylobacterium</taxon>
    </lineage>
</organism>
<evidence type="ECO:0000313" key="1">
    <source>
        <dbReference type="EMBL" id="VUD72398.1"/>
    </source>
</evidence>
<dbReference type="OrthoDB" id="8002611at2"/>
<evidence type="ECO:0000313" key="2">
    <source>
        <dbReference type="Proteomes" id="UP000410984"/>
    </source>
</evidence>
<dbReference type="AlphaFoldDB" id="A0A509EE67"/>
<name>A0A509EE67_9HYPH</name>
<sequence length="72" mass="7676">MATDHQQTAADHADKTSAERLERTNALLAAWAACSAAESGPLIEQLEALGYAVRGKSREEVEAVLRSPPTRG</sequence>
<proteinExistence type="predicted"/>
<reference evidence="1 2" key="1">
    <citation type="submission" date="2019-06" db="EMBL/GenBank/DDBJ databases">
        <authorList>
            <person name="Rodrigo-Torres L."/>
            <person name="Arahal R. D."/>
            <person name="Lucena T."/>
        </authorList>
    </citation>
    <scope>NUCLEOTIDE SEQUENCE [LARGE SCALE GENOMIC DNA]</scope>
    <source>
        <strain evidence="1 2">SB0023/3</strain>
    </source>
</reference>
<dbReference type="EMBL" id="CABFPH010000040">
    <property type="protein sequence ID" value="VUD72398.1"/>
    <property type="molecule type" value="Genomic_DNA"/>
</dbReference>
<keyword evidence="2" id="KW-1185">Reference proteome</keyword>
<gene>
    <name evidence="1" type="ORF">MET9862_02996</name>
</gene>
<accession>A0A509EE67</accession>
<dbReference type="Proteomes" id="UP000410984">
    <property type="component" value="Unassembled WGS sequence"/>
</dbReference>